<protein>
    <recommendedName>
        <fullName evidence="2">Cysteine-rich protective antigen 6 bladed domain-containing protein</fullName>
    </recommendedName>
</protein>
<proteinExistence type="predicted"/>
<dbReference type="RefSeq" id="XP_028542444.1">
    <property type="nucleotide sequence ID" value="XM_028686643.1"/>
</dbReference>
<accession>A0A1Y1JET1</accession>
<keyword evidence="4" id="KW-1185">Reference proteome</keyword>
<evidence type="ECO:0000313" key="4">
    <source>
        <dbReference type="Proteomes" id="UP000195521"/>
    </source>
</evidence>
<dbReference type="EMBL" id="BDQF01000006">
    <property type="protein sequence ID" value="GAW79855.1"/>
    <property type="molecule type" value="Genomic_DNA"/>
</dbReference>
<dbReference type="GeneID" id="39746567"/>
<dbReference type="Proteomes" id="UP000195521">
    <property type="component" value="Unassembled WGS sequence"/>
</dbReference>
<evidence type="ECO:0000313" key="3">
    <source>
        <dbReference type="EMBL" id="GAW79855.1"/>
    </source>
</evidence>
<dbReference type="AlphaFoldDB" id="A0A1Y1JET1"/>
<dbReference type="OrthoDB" id="380483at2759"/>
<sequence length="363" mass="42905">MLILKFAFLIFFVLRCLSRNRQKDKSVIIINDEIKTIKSPIHCILAVYFVLRNELYKTCVQHITKKQSEIHVIVQKNVEDTWKTQEKLFSDLSWVEVPSIFNFINKDEAVIIICKYKDKSKEDGAICERWSTSTGENYTKEDVAIDKEVFNNKNIESYTSHPLKISNKEYFLICGVRYFDYENDSIDNFISCSASEDKGRKWTTKILINYKQYKSRMPHSYVKPVVLNDEFGLYFYSRRSTSHSSREYKYMKCTKDEKHTNDNEYKFNCSDVNVTRSNKILQNITKLNGHYLTNYILRDNFKECYLYYSDENAIVIKPKIQNYNLSGCYEGSFINLNESKSLFIYSTGYGVQNIHSLYCLKYD</sequence>
<dbReference type="OMA" id="ECYLYYT"/>
<gene>
    <name evidence="3" type="ORF">PGO_052650</name>
</gene>
<comment type="caution">
    <text evidence="3">The sequence shown here is derived from an EMBL/GenBank/DDBJ whole genome shotgun (WGS) entry which is preliminary data.</text>
</comment>
<evidence type="ECO:0000259" key="2">
    <source>
        <dbReference type="Pfam" id="PF18638"/>
    </source>
</evidence>
<organism evidence="3 4">
    <name type="scientific">Plasmodium gonderi</name>
    <dbReference type="NCBI Taxonomy" id="77519"/>
    <lineage>
        <taxon>Eukaryota</taxon>
        <taxon>Sar</taxon>
        <taxon>Alveolata</taxon>
        <taxon>Apicomplexa</taxon>
        <taxon>Aconoidasida</taxon>
        <taxon>Haemosporida</taxon>
        <taxon>Plasmodiidae</taxon>
        <taxon>Plasmodium</taxon>
        <taxon>Plasmodium (Plasmodium)</taxon>
    </lineage>
</organism>
<dbReference type="InterPro" id="IPR041396">
    <property type="entry name" value="CyRPA"/>
</dbReference>
<reference evidence="4" key="1">
    <citation type="submission" date="2017-04" db="EMBL/GenBank/DDBJ databases">
        <title>Plasmodium gonderi genome.</title>
        <authorList>
            <person name="Arisue N."/>
            <person name="Honma H."/>
            <person name="Kawai S."/>
            <person name="Tougan T."/>
            <person name="Tanabe K."/>
            <person name="Horii T."/>
        </authorList>
    </citation>
    <scope>NUCLEOTIDE SEQUENCE [LARGE SCALE GENOMIC DNA]</scope>
    <source>
        <strain evidence="4">ATCC 30045</strain>
    </source>
</reference>
<name>A0A1Y1JET1_PLAGO</name>
<feature type="signal peptide" evidence="1">
    <location>
        <begin position="1"/>
        <end position="18"/>
    </location>
</feature>
<keyword evidence="1" id="KW-0732">Signal</keyword>
<feature type="chain" id="PRO_5013322137" description="Cysteine-rich protective antigen 6 bladed domain-containing protein" evidence="1">
    <location>
        <begin position="19"/>
        <end position="363"/>
    </location>
</feature>
<evidence type="ECO:0000256" key="1">
    <source>
        <dbReference type="SAM" id="SignalP"/>
    </source>
</evidence>
<feature type="domain" description="Cysteine-rich protective antigen 6 bladed" evidence="2">
    <location>
        <begin position="34"/>
        <end position="354"/>
    </location>
</feature>
<dbReference type="Pfam" id="PF18638">
    <property type="entry name" value="CyRPA"/>
    <property type="match status" value="1"/>
</dbReference>